<dbReference type="Proteomes" id="UP000635384">
    <property type="component" value="Unassembled WGS sequence"/>
</dbReference>
<dbReference type="Pfam" id="PF02353">
    <property type="entry name" value="CMAS"/>
    <property type="match status" value="1"/>
</dbReference>
<dbReference type="InterPro" id="IPR003333">
    <property type="entry name" value="CMAS"/>
</dbReference>
<dbReference type="EMBL" id="JACXLC010000001">
    <property type="protein sequence ID" value="MBD2841639.1"/>
    <property type="molecule type" value="Genomic_DNA"/>
</dbReference>
<accession>A0ABR8KT72</accession>
<dbReference type="PANTHER" id="PTHR43667:SF2">
    <property type="entry name" value="FATTY ACID C-METHYL TRANSFERASE"/>
    <property type="match status" value="1"/>
</dbReference>
<dbReference type="InterPro" id="IPR029063">
    <property type="entry name" value="SAM-dependent_MTases_sf"/>
</dbReference>
<dbReference type="Gene3D" id="3.40.50.150">
    <property type="entry name" value="Vaccinia Virus protein VP39"/>
    <property type="match status" value="1"/>
</dbReference>
<organism evidence="6 7">
    <name type="scientific">Erythrobacter rubeus</name>
    <dbReference type="NCBI Taxonomy" id="2760803"/>
    <lineage>
        <taxon>Bacteria</taxon>
        <taxon>Pseudomonadati</taxon>
        <taxon>Pseudomonadota</taxon>
        <taxon>Alphaproteobacteria</taxon>
        <taxon>Sphingomonadales</taxon>
        <taxon>Erythrobacteraceae</taxon>
        <taxon>Erythrobacter/Porphyrobacter group</taxon>
        <taxon>Erythrobacter</taxon>
    </lineage>
</organism>
<comment type="similarity">
    <text evidence="1">Belongs to the CFA/CMAS family.</text>
</comment>
<protein>
    <submittedName>
        <fullName evidence="6">Class I SAM-dependent methyltransferase</fullName>
    </submittedName>
</protein>
<evidence type="ECO:0000256" key="2">
    <source>
        <dbReference type="ARBA" id="ARBA00022603"/>
    </source>
</evidence>
<keyword evidence="5" id="KW-0443">Lipid metabolism</keyword>
<evidence type="ECO:0000256" key="5">
    <source>
        <dbReference type="ARBA" id="ARBA00023098"/>
    </source>
</evidence>
<reference evidence="6 7" key="1">
    <citation type="submission" date="2020-09" db="EMBL/GenBank/DDBJ databases">
        <authorList>
            <person name="Yoon J.-W."/>
        </authorList>
    </citation>
    <scope>NUCLEOTIDE SEQUENCE [LARGE SCALE GENOMIC DNA]</scope>
    <source>
        <strain evidence="6 7">KMU-140</strain>
    </source>
</reference>
<proteinExistence type="inferred from homology"/>
<dbReference type="GO" id="GO:0008168">
    <property type="term" value="F:methyltransferase activity"/>
    <property type="evidence" value="ECO:0007669"/>
    <property type="project" value="UniProtKB-KW"/>
</dbReference>
<evidence type="ECO:0000256" key="4">
    <source>
        <dbReference type="ARBA" id="ARBA00022691"/>
    </source>
</evidence>
<evidence type="ECO:0000256" key="3">
    <source>
        <dbReference type="ARBA" id="ARBA00022679"/>
    </source>
</evidence>
<dbReference type="CDD" id="cd02440">
    <property type="entry name" value="AdoMet_MTases"/>
    <property type="match status" value="1"/>
</dbReference>
<dbReference type="PANTHER" id="PTHR43667">
    <property type="entry name" value="CYCLOPROPANE-FATTY-ACYL-PHOSPHOLIPID SYNTHASE"/>
    <property type="match status" value="1"/>
</dbReference>
<sequence>MDAQGMRGEPLLAGGARFAPQPGLVAKLFAPGFKTMLDRVDAGLETGSLTSYLPDGTRRVLGGRAPGFDVEIHLKDWRALIRLATNGSVGWYQAYEAGEWEADNHAHLFALFGANARSLGNTARSIGPFRWLAALAHRFNHNSKAGSVRNIAAHYDLGNDFYSAWLDPTMTYSSALGLAGSDLVASQNRKLDAIAERLANPATVLEIGCGWGSMARKLAVGGANVTAISLSDEQLAFARAHADPAIDFRKQDYRDVDGQFDAIASIEMVEALGREYWPDFMDCVARNLRPGGRAAIQYISMADDLFETYAQSADFIQAYVFPGGMLIKTSEFRALAEERGLRWSDQADFGRDYAATLRNWRENFDIALMEGRLPSGFDDRFIGLWRYYLSYCEGGFLSGNIDVHQVTLIKD</sequence>
<keyword evidence="7" id="KW-1185">Reference proteome</keyword>
<gene>
    <name evidence="6" type="ORF">IB285_05120</name>
</gene>
<evidence type="ECO:0000256" key="1">
    <source>
        <dbReference type="ARBA" id="ARBA00010815"/>
    </source>
</evidence>
<dbReference type="InterPro" id="IPR050723">
    <property type="entry name" value="CFA/CMAS"/>
</dbReference>
<keyword evidence="3" id="KW-0808">Transferase</keyword>
<evidence type="ECO:0000313" key="7">
    <source>
        <dbReference type="Proteomes" id="UP000635384"/>
    </source>
</evidence>
<name>A0ABR8KT72_9SPHN</name>
<keyword evidence="2 6" id="KW-0489">Methyltransferase</keyword>
<dbReference type="GO" id="GO:0032259">
    <property type="term" value="P:methylation"/>
    <property type="evidence" value="ECO:0007669"/>
    <property type="project" value="UniProtKB-KW"/>
</dbReference>
<dbReference type="PIRSF" id="PIRSF003085">
    <property type="entry name" value="CMAS"/>
    <property type="match status" value="1"/>
</dbReference>
<evidence type="ECO:0000313" key="6">
    <source>
        <dbReference type="EMBL" id="MBD2841639.1"/>
    </source>
</evidence>
<keyword evidence="4" id="KW-0949">S-adenosyl-L-methionine</keyword>
<dbReference type="RefSeq" id="WP_190787161.1">
    <property type="nucleotide sequence ID" value="NZ_JACXLC010000001.1"/>
</dbReference>
<dbReference type="SUPFAM" id="SSF53335">
    <property type="entry name" value="S-adenosyl-L-methionine-dependent methyltransferases"/>
    <property type="match status" value="1"/>
</dbReference>
<comment type="caution">
    <text evidence="6">The sequence shown here is derived from an EMBL/GenBank/DDBJ whole genome shotgun (WGS) entry which is preliminary data.</text>
</comment>